<dbReference type="EMBL" id="EQ973778">
    <property type="protein sequence ID" value="EEF49453.1"/>
    <property type="molecule type" value="Genomic_DNA"/>
</dbReference>
<gene>
    <name evidence="1" type="ORF">RCOM_1448780</name>
</gene>
<protein>
    <recommendedName>
        <fullName evidence="3">Protein kinase domain-containing protein</fullName>
    </recommendedName>
</protein>
<evidence type="ECO:0000313" key="2">
    <source>
        <dbReference type="Proteomes" id="UP000008311"/>
    </source>
</evidence>
<dbReference type="Proteomes" id="UP000008311">
    <property type="component" value="Unassembled WGS sequence"/>
</dbReference>
<reference evidence="2" key="1">
    <citation type="journal article" date="2010" name="Nat. Biotechnol.">
        <title>Draft genome sequence of the oilseed species Ricinus communis.</title>
        <authorList>
            <person name="Chan A.P."/>
            <person name="Crabtree J."/>
            <person name="Zhao Q."/>
            <person name="Lorenzi H."/>
            <person name="Orvis J."/>
            <person name="Puiu D."/>
            <person name="Melake-Berhan A."/>
            <person name="Jones K.M."/>
            <person name="Redman J."/>
            <person name="Chen G."/>
            <person name="Cahoon E.B."/>
            <person name="Gedil M."/>
            <person name="Stanke M."/>
            <person name="Haas B.J."/>
            <person name="Wortman J.R."/>
            <person name="Fraser-Liggett C.M."/>
            <person name="Ravel J."/>
            <person name="Rabinowicz P.D."/>
        </authorList>
    </citation>
    <scope>NUCLEOTIDE SEQUENCE [LARGE SCALE GENOMIC DNA]</scope>
    <source>
        <strain evidence="2">cv. Hale</strain>
    </source>
</reference>
<evidence type="ECO:0000313" key="1">
    <source>
        <dbReference type="EMBL" id="EEF49453.1"/>
    </source>
</evidence>
<dbReference type="AlphaFoldDB" id="B9RH91"/>
<proteinExistence type="predicted"/>
<accession>B9RH91</accession>
<organism evidence="1 2">
    <name type="scientific">Ricinus communis</name>
    <name type="common">Castor bean</name>
    <dbReference type="NCBI Taxonomy" id="3988"/>
    <lineage>
        <taxon>Eukaryota</taxon>
        <taxon>Viridiplantae</taxon>
        <taxon>Streptophyta</taxon>
        <taxon>Embryophyta</taxon>
        <taxon>Tracheophyta</taxon>
        <taxon>Spermatophyta</taxon>
        <taxon>Magnoliopsida</taxon>
        <taxon>eudicotyledons</taxon>
        <taxon>Gunneridae</taxon>
        <taxon>Pentapetalae</taxon>
        <taxon>rosids</taxon>
        <taxon>fabids</taxon>
        <taxon>Malpighiales</taxon>
        <taxon>Euphorbiaceae</taxon>
        <taxon>Acalyphoideae</taxon>
        <taxon>Acalypheae</taxon>
        <taxon>Ricinus</taxon>
    </lineage>
</organism>
<dbReference type="InParanoid" id="B9RH91"/>
<evidence type="ECO:0008006" key="3">
    <source>
        <dbReference type="Google" id="ProtNLM"/>
    </source>
</evidence>
<sequence>MEIVAIENPPWDEGGERDRWIWHPNRFWGTYCQVYLFFLEPEFEPLVHYGLKPANILLDRNYACPQVLRVEVERHAESWECCFAVTKQIESTCRRNHASSIAPSRVLAKALLIQIYLMQAQEDLQIFWNRSHEFKCMQKPSYFQHEKNVLIFANTPLDPVAIAHSNDKLADEYCAAWLSKPPVSSLSRAPEVSLNWNRRKSSDKAGLIILIRDRFGKLIDGASYCKPISSILAAKEDVMNRAL</sequence>
<keyword evidence="2" id="KW-1185">Reference proteome</keyword>
<name>B9RH91_RICCO</name>